<evidence type="ECO:0000313" key="3">
    <source>
        <dbReference type="Proteomes" id="UP001155128"/>
    </source>
</evidence>
<dbReference type="AlphaFoldDB" id="A0A9X2EH43"/>
<dbReference type="RefSeq" id="WP_252111875.1">
    <property type="nucleotide sequence ID" value="NZ_JAMSHT010000001.1"/>
</dbReference>
<dbReference type="PROSITE" id="PS51257">
    <property type="entry name" value="PROKAR_LIPOPROTEIN"/>
    <property type="match status" value="1"/>
</dbReference>
<evidence type="ECO:0000256" key="1">
    <source>
        <dbReference type="SAM" id="Phobius"/>
    </source>
</evidence>
<name>A0A9X2EH43_9SPHN</name>
<feature type="transmembrane region" description="Helical" evidence="1">
    <location>
        <begin position="17"/>
        <end position="40"/>
    </location>
</feature>
<dbReference type="Proteomes" id="UP001155128">
    <property type="component" value="Unassembled WGS sequence"/>
</dbReference>
<organism evidence="2 3">
    <name type="scientific">Sphingomicrobium sediminis</name>
    <dbReference type="NCBI Taxonomy" id="2950949"/>
    <lineage>
        <taxon>Bacteria</taxon>
        <taxon>Pseudomonadati</taxon>
        <taxon>Pseudomonadota</taxon>
        <taxon>Alphaproteobacteria</taxon>
        <taxon>Sphingomonadales</taxon>
        <taxon>Sphingomonadaceae</taxon>
        <taxon>Sphingomicrobium</taxon>
    </lineage>
</organism>
<feature type="transmembrane region" description="Helical" evidence="1">
    <location>
        <begin position="46"/>
        <end position="69"/>
    </location>
</feature>
<sequence length="203" mass="22606">MSDEPARIVSKTSLRPMLLSAFGCLLASIGCFFLSGIWFMPPADHVAFWGFLGIPVFSSLMLLALASLAEREVVLRVRPEGLYYARYSDRLIAWEDIEAVKECGVAQHRVLCIELKDRRAYPAGFEAERAVDAARLYNFGDFAMSMRGLAGRHDRVVEAVEAHLQRRKRATKFVPKPAEPAPTPQVRAGFGNRKRLRGLAAAV</sequence>
<accession>A0A9X2EH43</accession>
<proteinExistence type="predicted"/>
<reference evidence="2" key="1">
    <citation type="submission" date="2022-06" db="EMBL/GenBank/DDBJ databases">
        <title>Sphingomicrobium sedimins sp. nov., a marine bacterium isolated from tidal flat.</title>
        <authorList>
            <person name="Kim C.-H."/>
            <person name="Yoo Y."/>
            <person name="Kim J.-J."/>
        </authorList>
    </citation>
    <scope>NUCLEOTIDE SEQUENCE</scope>
    <source>
        <strain evidence="2">GRR-S6-50</strain>
    </source>
</reference>
<evidence type="ECO:0008006" key="4">
    <source>
        <dbReference type="Google" id="ProtNLM"/>
    </source>
</evidence>
<evidence type="ECO:0000313" key="2">
    <source>
        <dbReference type="EMBL" id="MCM8556561.1"/>
    </source>
</evidence>
<protein>
    <recommendedName>
        <fullName evidence="4">PH domain-containing protein</fullName>
    </recommendedName>
</protein>
<dbReference type="EMBL" id="JAMSHT010000001">
    <property type="protein sequence ID" value="MCM8556561.1"/>
    <property type="molecule type" value="Genomic_DNA"/>
</dbReference>
<comment type="caution">
    <text evidence="2">The sequence shown here is derived from an EMBL/GenBank/DDBJ whole genome shotgun (WGS) entry which is preliminary data.</text>
</comment>
<keyword evidence="3" id="KW-1185">Reference proteome</keyword>
<gene>
    <name evidence="2" type="ORF">NDO55_01840</name>
</gene>
<keyword evidence="1" id="KW-0812">Transmembrane</keyword>
<keyword evidence="1" id="KW-1133">Transmembrane helix</keyword>
<dbReference type="InterPro" id="IPR048136">
    <property type="entry name" value="STM3941-like"/>
</dbReference>
<keyword evidence="1" id="KW-0472">Membrane</keyword>
<dbReference type="NCBIfam" id="NF041635">
    <property type="entry name" value="STM3941_fam"/>
    <property type="match status" value="1"/>
</dbReference>